<reference evidence="1" key="1">
    <citation type="journal article" date="2022" name="Front. Genet.">
        <title>Chromosome-Scale Assembly of the Dendrobium nobile Genome Provides Insights Into the Molecular Mechanism of the Biosynthesis of the Medicinal Active Ingredient of Dendrobium.</title>
        <authorList>
            <person name="Xu Q."/>
            <person name="Niu S.-C."/>
            <person name="Li K.-L."/>
            <person name="Zheng P.-J."/>
            <person name="Zhang X.-J."/>
            <person name="Jia Y."/>
            <person name="Liu Y."/>
            <person name="Niu Y.-X."/>
            <person name="Yu L.-H."/>
            <person name="Chen D.-F."/>
            <person name="Zhang G.-Q."/>
        </authorList>
    </citation>
    <scope>NUCLEOTIDE SEQUENCE</scope>
    <source>
        <tissue evidence="1">Leaf</tissue>
    </source>
</reference>
<dbReference type="Pfam" id="PF07386">
    <property type="entry name" value="DUF1499"/>
    <property type="match status" value="1"/>
</dbReference>
<keyword evidence="2" id="KW-1185">Reference proteome</keyword>
<dbReference type="Proteomes" id="UP000829196">
    <property type="component" value="Unassembled WGS sequence"/>
</dbReference>
<name>A0A8T3AUP0_DENNO</name>
<evidence type="ECO:0000313" key="2">
    <source>
        <dbReference type="Proteomes" id="UP000829196"/>
    </source>
</evidence>
<comment type="caution">
    <text evidence="1">The sequence shown here is derived from an EMBL/GenBank/DDBJ whole genome shotgun (WGS) entry which is preliminary data.</text>
</comment>
<dbReference type="InterPro" id="IPR010865">
    <property type="entry name" value="DUF1499"/>
</dbReference>
<dbReference type="OrthoDB" id="41501at2759"/>
<dbReference type="AlphaFoldDB" id="A0A8T3AUP0"/>
<proteinExistence type="predicted"/>
<gene>
    <name evidence="1" type="ORF">KFK09_018382</name>
</gene>
<sequence length="228" mass="25595">MGSTFAVARGVIFSWFCSSGHSSSSSIDKEPPAYPDFGRREVALRSFAVPAMAAIFNFSGAKPGYLGVQKNSPSLALCPATSNCVSTSEDISDSKHYAPPWNYNPDDGRRKKAVSREEAMEELLQVVRKKKKSLFFICKGSQATPYLILKPISWFLKGQTDSLLEWNMSPIFGFVDDVEFWFPPGKKSLVEYRSASRSGNFDFDVNRKRIKTLREELEQRGWASESSF</sequence>
<protein>
    <submittedName>
        <fullName evidence="1">Uncharacterized protein</fullName>
    </submittedName>
</protein>
<dbReference type="PANTHER" id="PTHR34801">
    <property type="entry name" value="EXPRESSED PROTEIN"/>
    <property type="match status" value="1"/>
</dbReference>
<dbReference type="EMBL" id="JAGYWB010000013">
    <property type="protein sequence ID" value="KAI0500173.1"/>
    <property type="molecule type" value="Genomic_DNA"/>
</dbReference>
<dbReference type="PANTHER" id="PTHR34801:SF2">
    <property type="entry name" value="EXPRESSED PROTEIN"/>
    <property type="match status" value="1"/>
</dbReference>
<accession>A0A8T3AUP0</accession>
<evidence type="ECO:0000313" key="1">
    <source>
        <dbReference type="EMBL" id="KAI0500173.1"/>
    </source>
</evidence>
<organism evidence="1 2">
    <name type="scientific">Dendrobium nobile</name>
    <name type="common">Orchid</name>
    <dbReference type="NCBI Taxonomy" id="94219"/>
    <lineage>
        <taxon>Eukaryota</taxon>
        <taxon>Viridiplantae</taxon>
        <taxon>Streptophyta</taxon>
        <taxon>Embryophyta</taxon>
        <taxon>Tracheophyta</taxon>
        <taxon>Spermatophyta</taxon>
        <taxon>Magnoliopsida</taxon>
        <taxon>Liliopsida</taxon>
        <taxon>Asparagales</taxon>
        <taxon>Orchidaceae</taxon>
        <taxon>Epidendroideae</taxon>
        <taxon>Malaxideae</taxon>
        <taxon>Dendrobiinae</taxon>
        <taxon>Dendrobium</taxon>
    </lineage>
</organism>